<dbReference type="GO" id="GO:0016746">
    <property type="term" value="F:acyltransferase activity"/>
    <property type="evidence" value="ECO:0007669"/>
    <property type="project" value="InterPro"/>
</dbReference>
<dbReference type="Proteomes" id="UP000019488">
    <property type="component" value="Unassembled WGS sequence"/>
</dbReference>
<dbReference type="EMBL" id="BAKI01000001">
    <property type="protein sequence ID" value="GAF35162.1"/>
    <property type="molecule type" value="Genomic_DNA"/>
</dbReference>
<dbReference type="eggNOG" id="COG3425">
    <property type="taxonomic scope" value="Bacteria"/>
</dbReference>
<dbReference type="AlphaFoldDB" id="X0PEN6"/>
<sequence>MAIGIDKIGFFTSPYYLDIVDLAHARNEEPNKFLIGIGQKNSRLSHRHKTLSPWQPMQLKKF</sequence>
<reference evidence="1" key="1">
    <citation type="journal article" date="2014" name="Genome Announc.">
        <title>Draft Genome Sequences of Two Lactobacillus Strains, L. farraginis JCM 14108T and L. composti JCM 14202T, Isolated from Compost of Distilled Shochu Residue.</title>
        <authorList>
            <person name="Yuki M."/>
            <person name="Oshima K."/>
            <person name="Suda W."/>
            <person name="Kitahara M."/>
            <person name="Kitamura K."/>
            <person name="Iida T."/>
            <person name="Hattori M."/>
            <person name="Ohkuma M."/>
        </authorList>
    </citation>
    <scope>NUCLEOTIDE SEQUENCE [LARGE SCALE GENOMIC DNA]</scope>
    <source>
        <strain evidence="1">JCM 14108</strain>
    </source>
</reference>
<evidence type="ECO:0000313" key="1">
    <source>
        <dbReference type="EMBL" id="GAF35162.1"/>
    </source>
</evidence>
<comment type="caution">
    <text evidence="1">The sequence shown here is derived from an EMBL/GenBank/DDBJ whole genome shotgun (WGS) entry which is preliminary data.</text>
</comment>
<name>X0PEN6_9LACO</name>
<dbReference type="Gene3D" id="3.40.47.10">
    <property type="match status" value="1"/>
</dbReference>
<protein>
    <submittedName>
        <fullName evidence="1">Hydroxymethylglutaryl-CoA synthase</fullName>
    </submittedName>
</protein>
<proteinExistence type="predicted"/>
<gene>
    <name evidence="1" type="ORF">JCM14108_38</name>
</gene>
<evidence type="ECO:0000313" key="2">
    <source>
        <dbReference type="Proteomes" id="UP000019488"/>
    </source>
</evidence>
<accession>X0PEN6</accession>
<dbReference type="InterPro" id="IPR016039">
    <property type="entry name" value="Thiolase-like"/>
</dbReference>
<organism evidence="1 2">
    <name type="scientific">Lentilactobacillus farraginis DSM 18382 = JCM 14108</name>
    <dbReference type="NCBI Taxonomy" id="1423743"/>
    <lineage>
        <taxon>Bacteria</taxon>
        <taxon>Bacillati</taxon>
        <taxon>Bacillota</taxon>
        <taxon>Bacilli</taxon>
        <taxon>Lactobacillales</taxon>
        <taxon>Lactobacillaceae</taxon>
        <taxon>Lentilactobacillus</taxon>
    </lineage>
</organism>